<reference evidence="2" key="1">
    <citation type="submission" date="2013-01" db="EMBL/GenBank/DDBJ databases">
        <title>Genome draft of Hydrogenophaga taeniospiralis 2K1.</title>
        <authorList>
            <person name="Gomila M."/>
            <person name="Lalucat J."/>
        </authorList>
    </citation>
    <scope>NUCLEOTIDE SEQUENCE</scope>
    <source>
        <strain evidence="2">CCUG 15921</strain>
    </source>
</reference>
<evidence type="ECO:0000256" key="1">
    <source>
        <dbReference type="SAM" id="MobiDB-lite"/>
    </source>
</evidence>
<organism evidence="2 3">
    <name type="scientific">Hydrogenophaga taeniospiralis CCUG 15921</name>
    <dbReference type="NCBI Taxonomy" id="1281780"/>
    <lineage>
        <taxon>Bacteria</taxon>
        <taxon>Pseudomonadati</taxon>
        <taxon>Pseudomonadota</taxon>
        <taxon>Betaproteobacteria</taxon>
        <taxon>Burkholderiales</taxon>
        <taxon>Comamonadaceae</taxon>
        <taxon>Hydrogenophaga</taxon>
    </lineage>
</organism>
<dbReference type="RefSeq" id="WP_084235956.1">
    <property type="nucleotide sequence ID" value="NZ_AOGK01000001.1"/>
</dbReference>
<dbReference type="Gene3D" id="3.10.450.50">
    <property type="match status" value="1"/>
</dbReference>
<dbReference type="InterPro" id="IPR039437">
    <property type="entry name" value="FrzH/put_lumazine-bd"/>
</dbReference>
<evidence type="ECO:0000313" key="2">
    <source>
        <dbReference type="EMBL" id="MDG5973641.1"/>
    </source>
</evidence>
<gene>
    <name evidence="2" type="ORF">H010_00160</name>
</gene>
<dbReference type="Proteomes" id="UP001152876">
    <property type="component" value="Unassembled WGS sequence"/>
</dbReference>
<keyword evidence="3" id="KW-1185">Reference proteome</keyword>
<evidence type="ECO:0000313" key="3">
    <source>
        <dbReference type="Proteomes" id="UP001152876"/>
    </source>
</evidence>
<evidence type="ECO:0008006" key="4">
    <source>
        <dbReference type="Google" id="ProtNLM"/>
    </source>
</evidence>
<dbReference type="OrthoDB" id="5676998at2"/>
<feature type="region of interest" description="Disordered" evidence="1">
    <location>
        <begin position="1"/>
        <end position="26"/>
    </location>
</feature>
<protein>
    <recommendedName>
        <fullName evidence="4">Nuclear transport factor 2 family protein</fullName>
    </recommendedName>
</protein>
<accession>A0A9X4NPT8</accession>
<dbReference type="Pfam" id="PF12893">
    <property type="entry name" value="Lumazine_bd_2"/>
    <property type="match status" value="1"/>
</dbReference>
<dbReference type="AlphaFoldDB" id="A0A9X4NPT8"/>
<dbReference type="EMBL" id="AOGK01000001">
    <property type="protein sequence ID" value="MDG5973641.1"/>
    <property type="molecule type" value="Genomic_DNA"/>
</dbReference>
<name>A0A9X4NPT8_9BURK</name>
<dbReference type="SUPFAM" id="SSF54427">
    <property type="entry name" value="NTF2-like"/>
    <property type="match status" value="1"/>
</dbReference>
<proteinExistence type="predicted"/>
<dbReference type="InterPro" id="IPR032710">
    <property type="entry name" value="NTF2-like_dom_sf"/>
</dbReference>
<sequence length="149" mass="16428">MSAAPGRSQASSHRSPQGEGIPTTAAPDFSGVTAVLGDYFAGLRHSDTARLKRAFHPEAHYFCATDGTLLHLDMARYFPVVEQRPSPASQGHPPTDRILAIEFAGPVTAFAKLECSIPPKFFTDFLVLLKLDGRWQIVSKVFHYETRQE</sequence>
<comment type="caution">
    <text evidence="2">The sequence shown here is derived from an EMBL/GenBank/DDBJ whole genome shotgun (WGS) entry which is preliminary data.</text>
</comment>